<evidence type="ECO:0000313" key="5">
    <source>
        <dbReference type="EMBL" id="MDK4325527.1"/>
    </source>
</evidence>
<evidence type="ECO:0000313" key="7">
    <source>
        <dbReference type="Proteomes" id="UP001243856"/>
    </source>
</evidence>
<dbReference type="EMBL" id="JASNVP010000003">
    <property type="protein sequence ID" value="MDK4325527.1"/>
    <property type="molecule type" value="Genomic_DNA"/>
</dbReference>
<dbReference type="AlphaFoldDB" id="A0AAP4BSF5"/>
<dbReference type="InterPro" id="IPR007060">
    <property type="entry name" value="FtsL/DivIC"/>
</dbReference>
<feature type="compositionally biased region" description="Low complexity" evidence="2">
    <location>
        <begin position="10"/>
        <end position="22"/>
    </location>
</feature>
<feature type="transmembrane region" description="Helical" evidence="3">
    <location>
        <begin position="41"/>
        <end position="62"/>
    </location>
</feature>
<evidence type="ECO:0000313" key="6">
    <source>
        <dbReference type="Proteomes" id="UP001226160"/>
    </source>
</evidence>
<evidence type="ECO:0000313" key="4">
    <source>
        <dbReference type="EMBL" id="MDK4300263.1"/>
    </source>
</evidence>
<keyword evidence="7" id="KW-1185">Reference proteome</keyword>
<evidence type="ECO:0000256" key="2">
    <source>
        <dbReference type="SAM" id="MobiDB-lite"/>
    </source>
</evidence>
<comment type="caution">
    <text evidence="5">The sequence shown here is derived from an EMBL/GenBank/DDBJ whole genome shotgun (WGS) entry which is preliminary data.</text>
</comment>
<keyword evidence="3" id="KW-0812">Transmembrane</keyword>
<dbReference type="RefSeq" id="WP_018119902.1">
    <property type="nucleotide sequence ID" value="NZ_CABIYR010000003.1"/>
</dbReference>
<protein>
    <submittedName>
        <fullName evidence="5">Septum formation initiator family protein</fullName>
    </submittedName>
</protein>
<dbReference type="EMBL" id="JASNVK010000004">
    <property type="protein sequence ID" value="MDK4300263.1"/>
    <property type="molecule type" value="Genomic_DNA"/>
</dbReference>
<gene>
    <name evidence="4" type="ORF">QPX45_03205</name>
    <name evidence="5" type="ORF">QPX54_03225</name>
</gene>
<dbReference type="Proteomes" id="UP001243856">
    <property type="component" value="Unassembled WGS sequence"/>
</dbReference>
<feature type="region of interest" description="Disordered" evidence="2">
    <location>
        <begin position="154"/>
        <end position="201"/>
    </location>
</feature>
<dbReference type="Proteomes" id="UP001226160">
    <property type="component" value="Unassembled WGS sequence"/>
</dbReference>
<dbReference type="GeneID" id="64189128"/>
<keyword evidence="1" id="KW-0175">Coiled coil</keyword>
<proteinExistence type="predicted"/>
<organism evidence="5 6">
    <name type="scientific">Corynebacterium propinquum</name>
    <dbReference type="NCBI Taxonomy" id="43769"/>
    <lineage>
        <taxon>Bacteria</taxon>
        <taxon>Bacillati</taxon>
        <taxon>Actinomycetota</taxon>
        <taxon>Actinomycetes</taxon>
        <taxon>Mycobacteriales</taxon>
        <taxon>Corynebacteriaceae</taxon>
        <taxon>Corynebacterium</taxon>
    </lineage>
</organism>
<keyword evidence="3" id="KW-1133">Transmembrane helix</keyword>
<reference evidence="5 7" key="1">
    <citation type="submission" date="2023-05" db="EMBL/GenBank/DDBJ databases">
        <title>Metabolic capabilities are highly conserved among human nasal-associated Corynebacterium species in pangenomic analyses.</title>
        <authorList>
            <person name="Tran T.H."/>
            <person name="Roberts A.Q."/>
            <person name="Escapa I.F."/>
            <person name="Gao W."/>
            <person name="Conlan S."/>
            <person name="Kong H."/>
            <person name="Segre J.A."/>
            <person name="Kelly M.S."/>
            <person name="Lemon K.P."/>
        </authorList>
    </citation>
    <scope>NUCLEOTIDE SEQUENCE</scope>
    <source>
        <strain evidence="5">KPL2654</strain>
        <strain evidence="4 7">KPL2811</strain>
    </source>
</reference>
<keyword evidence="3" id="KW-0472">Membrane</keyword>
<name>A0AAP4BSF5_9CORY</name>
<evidence type="ECO:0000256" key="3">
    <source>
        <dbReference type="SAM" id="Phobius"/>
    </source>
</evidence>
<accession>A0AAP4BSF5</accession>
<dbReference type="Pfam" id="PF04977">
    <property type="entry name" value="DivIC"/>
    <property type="match status" value="1"/>
</dbReference>
<feature type="coiled-coil region" evidence="1">
    <location>
        <begin position="74"/>
        <end position="101"/>
    </location>
</feature>
<feature type="region of interest" description="Disordered" evidence="2">
    <location>
        <begin position="1"/>
        <end position="33"/>
    </location>
</feature>
<evidence type="ECO:0000256" key="1">
    <source>
        <dbReference type="SAM" id="Coils"/>
    </source>
</evidence>
<sequence>MTERKKSTLRTRTTVPVSSRTTGQNGAARNPKATKKLHQRFDLVSIGVMVSVVLVILVSVAVPLRNYYEGRAEIARLEDSIAAKQAEKSALEEEIERYHDEDFVREQARRRFGLVAPGETAYRILDPRITDNDSVTTSRQDYEEARPWYEVLWDSITEPPQAVEPPEAPEPAGAGESSDNPEEPGAESAPDAPEPAEEPAQ</sequence>